<dbReference type="EMBL" id="JACBZD010000001">
    <property type="protein sequence ID" value="NYI06811.1"/>
    <property type="molecule type" value="Genomic_DNA"/>
</dbReference>
<feature type="region of interest" description="Disordered" evidence="1">
    <location>
        <begin position="102"/>
        <end position="126"/>
    </location>
</feature>
<name>A0A853A832_9ACTN</name>
<evidence type="ECO:0000313" key="2">
    <source>
        <dbReference type="EMBL" id="NYI06811.1"/>
    </source>
</evidence>
<evidence type="ECO:0000256" key="1">
    <source>
        <dbReference type="SAM" id="MobiDB-lite"/>
    </source>
</evidence>
<proteinExistence type="predicted"/>
<dbReference type="RefSeq" id="WP_179815336.1">
    <property type="nucleotide sequence ID" value="NZ_JACBZD010000001.1"/>
</dbReference>
<keyword evidence="3" id="KW-1185">Reference proteome</keyword>
<protein>
    <submittedName>
        <fullName evidence="2">Uncharacterized protein</fullName>
    </submittedName>
</protein>
<dbReference type="Proteomes" id="UP000567795">
    <property type="component" value="Unassembled WGS sequence"/>
</dbReference>
<gene>
    <name evidence="2" type="ORF">FHU37_003754</name>
</gene>
<organism evidence="2 3">
    <name type="scientific">Allostreptomyces psammosilenae</name>
    <dbReference type="NCBI Taxonomy" id="1892865"/>
    <lineage>
        <taxon>Bacteria</taxon>
        <taxon>Bacillati</taxon>
        <taxon>Actinomycetota</taxon>
        <taxon>Actinomycetes</taxon>
        <taxon>Kitasatosporales</taxon>
        <taxon>Streptomycetaceae</taxon>
        <taxon>Allostreptomyces</taxon>
    </lineage>
</organism>
<sequence length="126" mass="13911">METRPLVEIWRSILVDPEVCWVLFENGTCVVLTEPAEDLDAQARDILREFGPARAGGPAGDFGVIVPQGAEGWVVTGWHPDVLTYVAPSEVNGTDQLRIGLTGRAKRSRDGGELRVVHTEDHRPRR</sequence>
<evidence type="ECO:0000313" key="3">
    <source>
        <dbReference type="Proteomes" id="UP000567795"/>
    </source>
</evidence>
<feature type="compositionally biased region" description="Basic and acidic residues" evidence="1">
    <location>
        <begin position="108"/>
        <end position="126"/>
    </location>
</feature>
<dbReference type="AlphaFoldDB" id="A0A853A832"/>
<comment type="caution">
    <text evidence="2">The sequence shown here is derived from an EMBL/GenBank/DDBJ whole genome shotgun (WGS) entry which is preliminary data.</text>
</comment>
<accession>A0A853A832</accession>
<reference evidence="2 3" key="1">
    <citation type="submission" date="2020-07" db="EMBL/GenBank/DDBJ databases">
        <title>Sequencing the genomes of 1000 actinobacteria strains.</title>
        <authorList>
            <person name="Klenk H.-P."/>
        </authorList>
    </citation>
    <scope>NUCLEOTIDE SEQUENCE [LARGE SCALE GENOMIC DNA]</scope>
    <source>
        <strain evidence="2 3">DSM 42178</strain>
    </source>
</reference>